<dbReference type="CDD" id="cd02978">
    <property type="entry name" value="KaiB_like"/>
    <property type="match status" value="1"/>
</dbReference>
<dbReference type="RefSeq" id="WP_328986557.1">
    <property type="nucleotide sequence ID" value="NZ_CP121472.1"/>
</dbReference>
<dbReference type="SUPFAM" id="SSF52833">
    <property type="entry name" value="Thioredoxin-like"/>
    <property type="match status" value="1"/>
</dbReference>
<keyword evidence="3" id="KW-1185">Reference proteome</keyword>
<dbReference type="PANTHER" id="PTHR41709:SF2">
    <property type="entry name" value="CIRCADIAN CLOCK PROTEIN KAIB2"/>
    <property type="match status" value="1"/>
</dbReference>
<dbReference type="EMBL" id="CP121472">
    <property type="protein sequence ID" value="WPL16007.1"/>
    <property type="molecule type" value="Genomic_DNA"/>
</dbReference>
<gene>
    <name evidence="2" type="primary">kaiB</name>
    <name evidence="2" type="ORF">Thiowin_00938</name>
</gene>
<evidence type="ECO:0000313" key="2">
    <source>
        <dbReference type="EMBL" id="WPL16007.1"/>
    </source>
</evidence>
<organism evidence="2 3">
    <name type="scientific">Thiorhodovibrio winogradskyi</name>
    <dbReference type="NCBI Taxonomy" id="77007"/>
    <lineage>
        <taxon>Bacteria</taxon>
        <taxon>Pseudomonadati</taxon>
        <taxon>Pseudomonadota</taxon>
        <taxon>Gammaproteobacteria</taxon>
        <taxon>Chromatiales</taxon>
        <taxon>Chromatiaceae</taxon>
        <taxon>Thiorhodovibrio</taxon>
    </lineage>
</organism>
<evidence type="ECO:0000259" key="1">
    <source>
        <dbReference type="SMART" id="SM01248"/>
    </source>
</evidence>
<proteinExistence type="predicted"/>
<dbReference type="PANTHER" id="PTHR41709">
    <property type="entry name" value="KAIB-LIKE PROTEIN 1"/>
    <property type="match status" value="1"/>
</dbReference>
<evidence type="ECO:0000313" key="3">
    <source>
        <dbReference type="Proteomes" id="UP001432180"/>
    </source>
</evidence>
<sequence length="110" mass="11902">MSISVPGAGRCTPDSPLLLRLYVAGQSPKSVAAYSNLTQLCEQRLAVPYRIEVIDLLDNPALAREDQILAIPTLVRRHPEPVRRVIGDLSDGDRVLLGLDLPVTPPAAKP</sequence>
<dbReference type="SMART" id="SM01248">
    <property type="entry name" value="KaiB"/>
    <property type="match status" value="1"/>
</dbReference>
<accession>A0ABZ0S4M4</accession>
<protein>
    <submittedName>
        <fullName evidence="2">Circadian clock protein KaiB</fullName>
    </submittedName>
</protein>
<name>A0ABZ0S4M4_9GAMM</name>
<dbReference type="InterPro" id="IPR036249">
    <property type="entry name" value="Thioredoxin-like_sf"/>
</dbReference>
<dbReference type="Pfam" id="PF07689">
    <property type="entry name" value="KaiB"/>
    <property type="match status" value="1"/>
</dbReference>
<dbReference type="InterPro" id="IPR039022">
    <property type="entry name" value="KaiB-like"/>
</dbReference>
<dbReference type="InterPro" id="IPR011649">
    <property type="entry name" value="KaiB_domain"/>
</dbReference>
<dbReference type="Gene3D" id="3.40.30.10">
    <property type="entry name" value="Glutaredoxin"/>
    <property type="match status" value="1"/>
</dbReference>
<reference evidence="2 3" key="1">
    <citation type="journal article" date="2023" name="Microorganisms">
        <title>Thiorhodovibrio frisius and Trv. litoralis spp. nov., Two Novel Members from a Clade of Fastidious Purple Sulfur Bacteria That Exhibit Unique Red-Shifted Light-Harvesting Capabilities.</title>
        <authorList>
            <person name="Methner A."/>
            <person name="Kuzyk S.B."/>
            <person name="Petersen J."/>
            <person name="Bauer S."/>
            <person name="Brinkmann H."/>
            <person name="Sichau K."/>
            <person name="Wanner G."/>
            <person name="Wolf J."/>
            <person name="Neumann-Schaal M."/>
            <person name="Henke P."/>
            <person name="Tank M."/>
            <person name="Sproer C."/>
            <person name="Bunk B."/>
            <person name="Overmann J."/>
        </authorList>
    </citation>
    <scope>NUCLEOTIDE SEQUENCE [LARGE SCALE GENOMIC DNA]</scope>
    <source>
        <strain evidence="2 3">DSM 6702</strain>
    </source>
</reference>
<feature type="domain" description="KaiB" evidence="1">
    <location>
        <begin position="20"/>
        <end position="101"/>
    </location>
</feature>
<dbReference type="Proteomes" id="UP001432180">
    <property type="component" value="Chromosome"/>
</dbReference>